<dbReference type="RefSeq" id="WP_354661243.1">
    <property type="nucleotide sequence ID" value="NZ_JBEXAC010000002.1"/>
</dbReference>
<keyword evidence="2" id="KW-1185">Reference proteome</keyword>
<gene>
    <name evidence="1" type="ORF">ABR189_14540</name>
</gene>
<dbReference type="EMBL" id="JBEXAC010000002">
    <property type="protein sequence ID" value="MET6998599.1"/>
    <property type="molecule type" value="Genomic_DNA"/>
</dbReference>
<evidence type="ECO:0000313" key="2">
    <source>
        <dbReference type="Proteomes" id="UP001549749"/>
    </source>
</evidence>
<accession>A0ABV2T8Z1</accession>
<sequence length="47" mass="5115">MRRRAAGKVKQLALHKEGLASTLASPRGILNGVRGKEQVLWMATSKV</sequence>
<name>A0ABV2T8Z1_9BACT</name>
<reference evidence="1 2" key="1">
    <citation type="submission" date="2024-06" db="EMBL/GenBank/DDBJ databases">
        <title>Chitinophaga defluvii sp. nov., isolated from municipal sewage.</title>
        <authorList>
            <person name="Zhang L."/>
        </authorList>
    </citation>
    <scope>NUCLEOTIDE SEQUENCE [LARGE SCALE GENOMIC DNA]</scope>
    <source>
        <strain evidence="1 2">H8</strain>
    </source>
</reference>
<organism evidence="1 2">
    <name type="scientific">Chitinophaga defluvii</name>
    <dbReference type="NCBI Taxonomy" id="3163343"/>
    <lineage>
        <taxon>Bacteria</taxon>
        <taxon>Pseudomonadati</taxon>
        <taxon>Bacteroidota</taxon>
        <taxon>Chitinophagia</taxon>
        <taxon>Chitinophagales</taxon>
        <taxon>Chitinophagaceae</taxon>
        <taxon>Chitinophaga</taxon>
    </lineage>
</organism>
<dbReference type="Proteomes" id="UP001549749">
    <property type="component" value="Unassembled WGS sequence"/>
</dbReference>
<evidence type="ECO:0000313" key="1">
    <source>
        <dbReference type="EMBL" id="MET6998599.1"/>
    </source>
</evidence>
<comment type="caution">
    <text evidence="1">The sequence shown here is derived from an EMBL/GenBank/DDBJ whole genome shotgun (WGS) entry which is preliminary data.</text>
</comment>
<proteinExistence type="predicted"/>
<protein>
    <submittedName>
        <fullName evidence="1">Uncharacterized protein</fullName>
    </submittedName>
</protein>